<proteinExistence type="predicted"/>
<reference evidence="1 2" key="1">
    <citation type="journal article" date="2006" name="Genome Res.">
        <title>Skewed genomic variability in strains of the toxigenic bacterial pathogen, Clostridium perfringens.</title>
        <authorList>
            <person name="Myers G.S."/>
            <person name="Rasko D.A."/>
            <person name="Cheung J.K."/>
            <person name="Ravel J."/>
            <person name="Seshadri R."/>
            <person name="Deboy R.T."/>
            <person name="Ren Q."/>
            <person name="Varga J."/>
            <person name="Awad M.M."/>
            <person name="Brinkac L.M."/>
            <person name="Daugherty S.C."/>
            <person name="Haft D.H."/>
            <person name="Dodson R.J."/>
            <person name="Madupu R."/>
            <person name="Nelson W.C."/>
            <person name="Rosovitz M.J."/>
            <person name="Sullivan S.A."/>
            <person name="Khouri H."/>
            <person name="Dimitrov G.I."/>
            <person name="Watkins K.L."/>
            <person name="Mulligan S."/>
            <person name="Benton J."/>
            <person name="Radune D."/>
            <person name="Fisher D.J."/>
            <person name="Atkins H.S."/>
            <person name="Hiscox T."/>
            <person name="Jost B.H."/>
            <person name="Billington S.J."/>
            <person name="Songer J.G."/>
            <person name="McClane B.A."/>
            <person name="Titball R.W."/>
            <person name="Rood J.I."/>
            <person name="Melville S.B."/>
            <person name="Paulsen I.T."/>
        </authorList>
    </citation>
    <scope>NUCLEOTIDE SEQUENCE [LARGE SCALE GENOMIC DNA]</scope>
    <source>
        <strain evidence="2">ATCC 13124 / DSM 756 / JCM 1290 / NCIMB 6125 / NCTC 8237 / S 107 / Type A</strain>
    </source>
</reference>
<gene>
    <name evidence="1" type="ordered locus">CPF_2746</name>
</gene>
<dbReference type="STRING" id="195103.CPF_2746"/>
<dbReference type="KEGG" id="cpf:CPF_2746"/>
<evidence type="ECO:0000313" key="2">
    <source>
        <dbReference type="Proteomes" id="UP000001823"/>
    </source>
</evidence>
<organism evidence="1 2">
    <name type="scientific">Clostridium perfringens (strain ATCC 13124 / DSM 756 / JCM 1290 / NCIMB 6125 / NCTC 8237 / Type A)</name>
    <dbReference type="NCBI Taxonomy" id="195103"/>
    <lineage>
        <taxon>Bacteria</taxon>
        <taxon>Bacillati</taxon>
        <taxon>Bacillota</taxon>
        <taxon>Clostridia</taxon>
        <taxon>Eubacteriales</taxon>
        <taxon>Clostridiaceae</taxon>
        <taxon>Clostridium</taxon>
    </lineage>
</organism>
<sequence>MNLNDKFSNNSTVYENPLHSSNTALTSLSSFINNNEDTMHNLIFNDHLNDDQIK</sequence>
<dbReference type="EMBL" id="CP000246">
    <property type="protein sequence ID" value="ABG84460.1"/>
    <property type="molecule type" value="Genomic_DNA"/>
</dbReference>
<dbReference type="GeneID" id="93000977"/>
<protein>
    <submittedName>
        <fullName evidence="1">Uncharacterized protein</fullName>
    </submittedName>
</protein>
<dbReference type="HOGENOM" id="CLU_3042081_0_0_9"/>
<name>A0A0H2YTQ5_CLOP1</name>
<dbReference type="AlphaFoldDB" id="A0A0H2YTQ5"/>
<dbReference type="RefSeq" id="WP_003459343.1">
    <property type="nucleotide sequence ID" value="NC_008261.1"/>
</dbReference>
<dbReference type="PaxDb" id="195103-CPF_2746"/>
<evidence type="ECO:0000313" key="1">
    <source>
        <dbReference type="EMBL" id="ABG84460.1"/>
    </source>
</evidence>
<keyword evidence="2" id="KW-1185">Reference proteome</keyword>
<accession>A0A0H2YTQ5</accession>
<dbReference type="Proteomes" id="UP000001823">
    <property type="component" value="Chromosome"/>
</dbReference>